<dbReference type="WBParaSite" id="TCNE_0001240201-mRNA-1">
    <property type="protein sequence ID" value="TCNE_0001240201-mRNA-1"/>
    <property type="gene ID" value="TCNE_0001240201"/>
</dbReference>
<reference evidence="4" key="1">
    <citation type="submission" date="2016-06" db="UniProtKB">
        <authorList>
            <consortium name="WormBaseParasite"/>
        </authorList>
    </citation>
    <scope>IDENTIFICATION</scope>
</reference>
<reference evidence="2 3" key="2">
    <citation type="submission" date="2018-11" db="EMBL/GenBank/DDBJ databases">
        <authorList>
            <consortium name="Pathogen Informatics"/>
        </authorList>
    </citation>
    <scope>NUCLEOTIDE SEQUENCE [LARGE SCALE GENOMIC DNA]</scope>
</reference>
<dbReference type="Proteomes" id="UP000050794">
    <property type="component" value="Unassembled WGS sequence"/>
</dbReference>
<proteinExistence type="predicted"/>
<accession>A0A183UV82</accession>
<name>A0A183UV82_TOXCA</name>
<dbReference type="InterPro" id="IPR003599">
    <property type="entry name" value="Ig_sub"/>
</dbReference>
<dbReference type="PROSITE" id="PS50835">
    <property type="entry name" value="IG_LIKE"/>
    <property type="match status" value="1"/>
</dbReference>
<feature type="domain" description="Ig-like" evidence="1">
    <location>
        <begin position="54"/>
        <end position="153"/>
    </location>
</feature>
<dbReference type="InterPro" id="IPR013783">
    <property type="entry name" value="Ig-like_fold"/>
</dbReference>
<evidence type="ECO:0000313" key="3">
    <source>
        <dbReference type="Proteomes" id="UP000050794"/>
    </source>
</evidence>
<evidence type="ECO:0000259" key="1">
    <source>
        <dbReference type="PROSITE" id="PS50835"/>
    </source>
</evidence>
<sequence length="242" mass="26634">MCAGSASYRGGVELGVAQCETRAFYLFQTVSQLKVVDENSVIDSEDGKLNIAPPSLTGNKYVVKSGATFRVSCIFNGEDIADVNQLSWRNENDRKIDGESSSSLFTVALQERETRHKKLSLVFSRIATRDAGTYTCIAVDLARQTHKKEIHVVVVRKFWASSHRRFVKFVFRLAAAVLYEINESFNQCDCAAYCVSPIVWNEKGHIVGAMLGESLTVDCGASGDPQPEIEITDADGEPLKGL</sequence>
<dbReference type="SMART" id="SM00409">
    <property type="entry name" value="IG"/>
    <property type="match status" value="1"/>
</dbReference>
<dbReference type="InterPro" id="IPR013151">
    <property type="entry name" value="Immunoglobulin_dom"/>
</dbReference>
<keyword evidence="3" id="KW-1185">Reference proteome</keyword>
<gene>
    <name evidence="2" type="ORF">TCNE_LOCUS12402</name>
</gene>
<evidence type="ECO:0000313" key="4">
    <source>
        <dbReference type="WBParaSite" id="TCNE_0001240201-mRNA-1"/>
    </source>
</evidence>
<dbReference type="InterPro" id="IPR007110">
    <property type="entry name" value="Ig-like_dom"/>
</dbReference>
<dbReference type="AlphaFoldDB" id="A0A183UV82"/>
<dbReference type="Gene3D" id="2.60.40.10">
    <property type="entry name" value="Immunoglobulins"/>
    <property type="match status" value="1"/>
</dbReference>
<evidence type="ECO:0000313" key="2">
    <source>
        <dbReference type="EMBL" id="VDM43723.1"/>
    </source>
</evidence>
<dbReference type="SUPFAM" id="SSF48726">
    <property type="entry name" value="Immunoglobulin"/>
    <property type="match status" value="1"/>
</dbReference>
<dbReference type="EMBL" id="UYWY01021249">
    <property type="protein sequence ID" value="VDM43723.1"/>
    <property type="molecule type" value="Genomic_DNA"/>
</dbReference>
<dbReference type="InterPro" id="IPR036179">
    <property type="entry name" value="Ig-like_dom_sf"/>
</dbReference>
<protein>
    <submittedName>
        <fullName evidence="4">Ig-like domain-containing protein</fullName>
    </submittedName>
</protein>
<dbReference type="Pfam" id="PF00047">
    <property type="entry name" value="ig"/>
    <property type="match status" value="1"/>
</dbReference>
<organism evidence="3 4">
    <name type="scientific">Toxocara canis</name>
    <name type="common">Canine roundworm</name>
    <dbReference type="NCBI Taxonomy" id="6265"/>
    <lineage>
        <taxon>Eukaryota</taxon>
        <taxon>Metazoa</taxon>
        <taxon>Ecdysozoa</taxon>
        <taxon>Nematoda</taxon>
        <taxon>Chromadorea</taxon>
        <taxon>Rhabditida</taxon>
        <taxon>Spirurina</taxon>
        <taxon>Ascaridomorpha</taxon>
        <taxon>Ascaridoidea</taxon>
        <taxon>Toxocaridae</taxon>
        <taxon>Toxocara</taxon>
    </lineage>
</organism>